<evidence type="ECO:0000259" key="1">
    <source>
        <dbReference type="PROSITE" id="PS51192"/>
    </source>
</evidence>
<keyword evidence="3" id="KW-0378">Hydrolase</keyword>
<keyword evidence="3" id="KW-0347">Helicase</keyword>
<feature type="domain" description="Helicase ATP-binding" evidence="1">
    <location>
        <begin position="16"/>
        <end position="160"/>
    </location>
</feature>
<dbReference type="PROSITE" id="PS51194">
    <property type="entry name" value="HELICASE_CTER"/>
    <property type="match status" value="1"/>
</dbReference>
<dbReference type="Proteomes" id="UP000464726">
    <property type="component" value="Segment"/>
</dbReference>
<dbReference type="InterPro" id="IPR027417">
    <property type="entry name" value="P-loop_NTPase"/>
</dbReference>
<reference evidence="3 4" key="1">
    <citation type="journal article" date="2020" name="Viruses">
        <title>Diversity and Host Interactions Among Virulent and Temperate Baltic Sea Flavobacterium Phages.</title>
        <authorList>
            <person name="Nilsson E."/>
            <person name="Bayfield O.W."/>
            <person name="Lundin D."/>
            <person name="Antson A.A."/>
            <person name="Holmfeldt K."/>
        </authorList>
    </citation>
    <scope>NUCLEOTIDE SEQUENCE [LARGE SCALE GENOMIC DNA]</scope>
</reference>
<dbReference type="GO" id="GO:0016787">
    <property type="term" value="F:hydrolase activity"/>
    <property type="evidence" value="ECO:0007669"/>
    <property type="project" value="InterPro"/>
</dbReference>
<keyword evidence="3" id="KW-0067">ATP-binding</keyword>
<accession>A0A6B9L944</accession>
<proteinExistence type="predicted"/>
<dbReference type="Gene3D" id="3.40.50.300">
    <property type="entry name" value="P-loop containing nucleotide triphosphate hydrolases"/>
    <property type="match status" value="2"/>
</dbReference>
<dbReference type="SMART" id="SM00490">
    <property type="entry name" value="HELICc"/>
    <property type="match status" value="1"/>
</dbReference>
<organism evidence="3 4">
    <name type="scientific">Flavobacterium phage vB_FspM_lotta8-1</name>
    <dbReference type="NCBI Taxonomy" id="2686242"/>
    <lineage>
        <taxon>Viruses</taxon>
        <taxon>Duplodnaviria</taxon>
        <taxon>Heunggongvirae</taxon>
        <taxon>Uroviricota</taxon>
        <taxon>Caudoviricetes</taxon>
        <taxon>Winoviridae</taxon>
        <taxon>Pippivirus</taxon>
        <taxon>Pippivirus lotta</taxon>
    </lineage>
</organism>
<dbReference type="EMBL" id="MN812203">
    <property type="protein sequence ID" value="QHB38466.1"/>
    <property type="molecule type" value="Genomic_DNA"/>
</dbReference>
<name>A0A6B9L944_9CAUD</name>
<dbReference type="InterPro" id="IPR006935">
    <property type="entry name" value="Helicase/UvrB_N"/>
</dbReference>
<dbReference type="PANTHER" id="PTHR47396">
    <property type="entry name" value="TYPE I RESTRICTION ENZYME ECOKI R PROTEIN"/>
    <property type="match status" value="1"/>
</dbReference>
<dbReference type="SUPFAM" id="SSF52540">
    <property type="entry name" value="P-loop containing nucleoside triphosphate hydrolases"/>
    <property type="match status" value="1"/>
</dbReference>
<dbReference type="GO" id="GO:0003677">
    <property type="term" value="F:DNA binding"/>
    <property type="evidence" value="ECO:0007669"/>
    <property type="project" value="InterPro"/>
</dbReference>
<dbReference type="InterPro" id="IPR050742">
    <property type="entry name" value="Helicase_Restrict-Modif_Enz"/>
</dbReference>
<dbReference type="PANTHER" id="PTHR47396:SF1">
    <property type="entry name" value="ATP-DEPENDENT HELICASE IRC3-RELATED"/>
    <property type="match status" value="1"/>
</dbReference>
<sequence>MKLRPYQIQSKEGVRECFKKQAKAVVLCKPTGSGKTVTFADMARESVKNGAVVMIAVDRSELLQQARNKLIDYGLNPAIITSGKTMKKNANCYVATVQTLVKRKFPEIDLLIIDECHKQIFDKVVLIYKEAGVYIIGATATPIRSGKMTQLSDVYDEIVETVTISELIKDDFLVPAITYSVKVDASKLKVTGGDYDNKEMFEMFDRKPLYDGVVDKYNKFAPNTKAICFNVNVDHSKKVTEAFIAAGISAVHVDGKTPKLQREQIFQAFKKGLIQVLCNVDIATTGFDEWTIETVIVNRVTLSLALWLQMGGRGSRITPSELQGKAGWLQKTHFNLLDMGGNVYSLGFWEQPREWSLTHKRGDKLGIAPVKECPEGKYDERGFRGCGCIIPAPAPKCKHCGFIFPKEEKKLAEGEFIQVENYNFLPPELINKSWGDMSIEQLERVRELKGYKAGWIIRQIAINQKLKLIDYATLKKYKYPEAWVARMEKMYNLN</sequence>
<dbReference type="Pfam" id="PF00271">
    <property type="entry name" value="Helicase_C"/>
    <property type="match status" value="1"/>
</dbReference>
<dbReference type="InterPro" id="IPR001650">
    <property type="entry name" value="Helicase_C-like"/>
</dbReference>
<dbReference type="Pfam" id="PF04851">
    <property type="entry name" value="ResIII"/>
    <property type="match status" value="1"/>
</dbReference>
<dbReference type="GO" id="GO:0004386">
    <property type="term" value="F:helicase activity"/>
    <property type="evidence" value="ECO:0007669"/>
    <property type="project" value="UniProtKB-KW"/>
</dbReference>
<feature type="domain" description="Helicase C-terminal" evidence="2">
    <location>
        <begin position="212"/>
        <end position="360"/>
    </location>
</feature>
<dbReference type="PROSITE" id="PS51192">
    <property type="entry name" value="HELICASE_ATP_BIND_1"/>
    <property type="match status" value="1"/>
</dbReference>
<evidence type="ECO:0000313" key="3">
    <source>
        <dbReference type="EMBL" id="QHB38466.1"/>
    </source>
</evidence>
<keyword evidence="3" id="KW-0547">Nucleotide-binding</keyword>
<keyword evidence="4" id="KW-1185">Reference proteome</keyword>
<gene>
    <name evidence="3" type="ORF">lotta81_gp008</name>
</gene>
<dbReference type="SMART" id="SM00487">
    <property type="entry name" value="DEXDc"/>
    <property type="match status" value="1"/>
</dbReference>
<evidence type="ECO:0000259" key="2">
    <source>
        <dbReference type="PROSITE" id="PS51194"/>
    </source>
</evidence>
<dbReference type="GO" id="GO:0005524">
    <property type="term" value="F:ATP binding"/>
    <property type="evidence" value="ECO:0007669"/>
    <property type="project" value="InterPro"/>
</dbReference>
<evidence type="ECO:0000313" key="4">
    <source>
        <dbReference type="Proteomes" id="UP000464726"/>
    </source>
</evidence>
<protein>
    <submittedName>
        <fullName evidence="3">Helicase</fullName>
    </submittedName>
</protein>
<dbReference type="InterPro" id="IPR014001">
    <property type="entry name" value="Helicase_ATP-bd"/>
</dbReference>